<reference evidence="1" key="1">
    <citation type="journal article" date="2014" name="Front. Microbiol.">
        <title>High frequency of phylogenetically diverse reductive dehalogenase-homologous genes in deep subseafloor sedimentary metagenomes.</title>
        <authorList>
            <person name="Kawai M."/>
            <person name="Futagami T."/>
            <person name="Toyoda A."/>
            <person name="Takaki Y."/>
            <person name="Nishi S."/>
            <person name="Hori S."/>
            <person name="Arai W."/>
            <person name="Tsubouchi T."/>
            <person name="Morono Y."/>
            <person name="Uchiyama I."/>
            <person name="Ito T."/>
            <person name="Fujiyama A."/>
            <person name="Inagaki F."/>
            <person name="Takami H."/>
        </authorList>
    </citation>
    <scope>NUCLEOTIDE SEQUENCE</scope>
    <source>
        <strain evidence="1">Expedition CK06-06</strain>
    </source>
</reference>
<protein>
    <submittedName>
        <fullName evidence="1">Uncharacterized protein</fullName>
    </submittedName>
</protein>
<dbReference type="AlphaFoldDB" id="X1H7V6"/>
<accession>X1H7V6</accession>
<organism evidence="1">
    <name type="scientific">marine sediment metagenome</name>
    <dbReference type="NCBI Taxonomy" id="412755"/>
    <lineage>
        <taxon>unclassified sequences</taxon>
        <taxon>metagenomes</taxon>
        <taxon>ecological metagenomes</taxon>
    </lineage>
</organism>
<gene>
    <name evidence="1" type="ORF">S03H2_37618</name>
</gene>
<feature type="non-terminal residue" evidence="1">
    <location>
        <position position="59"/>
    </location>
</feature>
<proteinExistence type="predicted"/>
<name>X1H7V6_9ZZZZ</name>
<evidence type="ECO:0000313" key="1">
    <source>
        <dbReference type="EMBL" id="GAH49929.1"/>
    </source>
</evidence>
<comment type="caution">
    <text evidence="1">The sequence shown here is derived from an EMBL/GenBank/DDBJ whole genome shotgun (WGS) entry which is preliminary data.</text>
</comment>
<sequence length="59" mass="7035">MTHNYGILFDFEAYSYPNMSDILPYLEDMRHSRTYVLWMTIHSCYFDHVLPSIKILSTG</sequence>
<dbReference type="EMBL" id="BARU01023162">
    <property type="protein sequence ID" value="GAH49929.1"/>
    <property type="molecule type" value="Genomic_DNA"/>
</dbReference>